<dbReference type="EMBL" id="CP000449">
    <property type="protein sequence ID" value="ABI64956.1"/>
    <property type="molecule type" value="Genomic_DNA"/>
</dbReference>
<name>Q0ARY1_MARMM</name>
<proteinExistence type="predicted"/>
<organism evidence="1 2">
    <name type="scientific">Maricaulis maris (strain MCS10)</name>
    <name type="common">Caulobacter maris</name>
    <dbReference type="NCBI Taxonomy" id="394221"/>
    <lineage>
        <taxon>Bacteria</taxon>
        <taxon>Pseudomonadati</taxon>
        <taxon>Pseudomonadota</taxon>
        <taxon>Alphaproteobacteria</taxon>
        <taxon>Maricaulales</taxon>
        <taxon>Maricaulaceae</taxon>
        <taxon>Maricaulis</taxon>
    </lineage>
</organism>
<dbReference type="InterPro" id="IPR029058">
    <property type="entry name" value="AB_hydrolase_fold"/>
</dbReference>
<protein>
    <submittedName>
        <fullName evidence="1">Uncharacterized protein</fullName>
    </submittedName>
</protein>
<dbReference type="RefSeq" id="WP_011642603.1">
    <property type="nucleotide sequence ID" value="NC_008347.1"/>
</dbReference>
<dbReference type="Gene3D" id="3.40.50.1820">
    <property type="entry name" value="alpha/beta hydrolase"/>
    <property type="match status" value="1"/>
</dbReference>
<dbReference type="OrthoDB" id="59888at2"/>
<sequence length="98" mass="10765" precursor="true">MIDRILAAAAIALPMTDLSDPAQLGEMPITVITATRPSMGVSSQFQQVGIDEQQRFAAAARNARYLEATQSRHYIQRDQPDLVIDEILAMIERARGAP</sequence>
<reference evidence="1 2" key="1">
    <citation type="submission" date="2006-08" db="EMBL/GenBank/DDBJ databases">
        <title>Complete sequence of Maricaulis maris MCS10.</title>
        <authorList>
            <consortium name="US DOE Joint Genome Institute"/>
            <person name="Copeland A."/>
            <person name="Lucas S."/>
            <person name="Lapidus A."/>
            <person name="Barry K."/>
            <person name="Detter J.C."/>
            <person name="Glavina del Rio T."/>
            <person name="Hammon N."/>
            <person name="Israni S."/>
            <person name="Dalin E."/>
            <person name="Tice H."/>
            <person name="Pitluck S."/>
            <person name="Saunders E."/>
            <person name="Brettin T."/>
            <person name="Bruce D."/>
            <person name="Han C."/>
            <person name="Tapia R."/>
            <person name="Gilna P."/>
            <person name="Schmutz J."/>
            <person name="Larimer F."/>
            <person name="Land M."/>
            <person name="Hauser L."/>
            <person name="Kyrpides N."/>
            <person name="Mikhailova N."/>
            <person name="Viollier P."/>
            <person name="Stephens C."/>
            <person name="Richardson P."/>
        </authorList>
    </citation>
    <scope>NUCLEOTIDE SEQUENCE [LARGE SCALE GENOMIC DNA]</scope>
    <source>
        <strain evidence="1 2">MCS10</strain>
    </source>
</reference>
<evidence type="ECO:0000313" key="1">
    <source>
        <dbReference type="EMBL" id="ABI64956.1"/>
    </source>
</evidence>
<dbReference type="STRING" id="394221.Mmar10_0663"/>
<keyword evidence="2" id="KW-1185">Reference proteome</keyword>
<dbReference type="SUPFAM" id="SSF53474">
    <property type="entry name" value="alpha/beta-Hydrolases"/>
    <property type="match status" value="1"/>
</dbReference>
<evidence type="ECO:0000313" key="2">
    <source>
        <dbReference type="Proteomes" id="UP000001964"/>
    </source>
</evidence>
<dbReference type="Proteomes" id="UP000001964">
    <property type="component" value="Chromosome"/>
</dbReference>
<gene>
    <name evidence="1" type="ordered locus">Mmar10_0663</name>
</gene>
<accession>Q0ARY1</accession>
<dbReference type="eggNOG" id="COG0596">
    <property type="taxonomic scope" value="Bacteria"/>
</dbReference>
<dbReference type="KEGG" id="mmr:Mmar10_0663"/>
<dbReference type="AlphaFoldDB" id="Q0ARY1"/>
<dbReference type="HOGENOM" id="CLU_2330451_0_0_5"/>